<accession>A0A1W0CNL6</accession>
<evidence type="ECO:0000256" key="2">
    <source>
        <dbReference type="ARBA" id="ARBA00001946"/>
    </source>
</evidence>
<evidence type="ECO:0000256" key="6">
    <source>
        <dbReference type="ARBA" id="ARBA00022842"/>
    </source>
</evidence>
<dbReference type="EC" id="4.1.3.30" evidence="4 11"/>
<dbReference type="GO" id="GO:0046421">
    <property type="term" value="F:methylisocitrate lyase activity"/>
    <property type="evidence" value="ECO:0007669"/>
    <property type="project" value="UniProtKB-UniRule"/>
</dbReference>
<feature type="binding site" evidence="11">
    <location>
        <begin position="120"/>
        <end position="121"/>
    </location>
    <ligand>
        <name>substrate</name>
    </ligand>
</feature>
<dbReference type="Gene3D" id="3.20.20.60">
    <property type="entry name" value="Phosphoenolpyruvate-binding domains"/>
    <property type="match status" value="1"/>
</dbReference>
<comment type="function">
    <text evidence="12">Catalyzes the thermodynamically favored C-C bond cleavage of (2R,3S)-2-methylisocitrate to yield pyruvate and succinate.</text>
</comment>
<comment type="catalytic activity">
    <reaction evidence="1 11 12">
        <text>(2S,3R)-3-hydroxybutane-1,2,3-tricarboxylate = pyruvate + succinate</text>
        <dbReference type="Rhea" id="RHEA:16809"/>
        <dbReference type="ChEBI" id="CHEBI:15361"/>
        <dbReference type="ChEBI" id="CHEBI:30031"/>
        <dbReference type="ChEBI" id="CHEBI:57429"/>
        <dbReference type="EC" id="4.1.3.30"/>
    </reaction>
</comment>
<evidence type="ECO:0000256" key="10">
    <source>
        <dbReference type="ARBA" id="ARBA00073849"/>
    </source>
</evidence>
<feature type="binding site" evidence="11">
    <location>
        <position position="267"/>
    </location>
    <ligand>
        <name>substrate</name>
    </ligand>
</feature>
<dbReference type="GO" id="GO:0000287">
    <property type="term" value="F:magnesium ion binding"/>
    <property type="evidence" value="ECO:0007669"/>
    <property type="project" value="UniProtKB-UniRule"/>
</dbReference>
<keyword evidence="6 11" id="KW-0460">Magnesium</keyword>
<comment type="subunit">
    <text evidence="8 11">Homotetramer; dimer of dimers.</text>
</comment>
<evidence type="ECO:0000256" key="1">
    <source>
        <dbReference type="ARBA" id="ARBA00001050"/>
    </source>
</evidence>
<comment type="cofactor">
    <cofactor evidence="2 11">
        <name>Mg(2+)</name>
        <dbReference type="ChEBI" id="CHEBI:18420"/>
    </cofactor>
</comment>
<dbReference type="NCBIfam" id="NF008455">
    <property type="entry name" value="PRK11320.1"/>
    <property type="match status" value="1"/>
</dbReference>
<proteinExistence type="inferred from homology"/>
<evidence type="ECO:0000256" key="9">
    <source>
        <dbReference type="ARBA" id="ARBA00057039"/>
    </source>
</evidence>
<keyword evidence="5 11" id="KW-0479">Metal-binding</keyword>
<dbReference type="InterPro" id="IPR039556">
    <property type="entry name" value="ICL/PEPM"/>
</dbReference>
<dbReference type="PROSITE" id="PS00161">
    <property type="entry name" value="ISOCITRATE_LYASE"/>
    <property type="match status" value="1"/>
</dbReference>
<evidence type="ECO:0000256" key="3">
    <source>
        <dbReference type="ARBA" id="ARBA00009282"/>
    </source>
</evidence>
<dbReference type="AlphaFoldDB" id="A0A1W0CNL6"/>
<keyword evidence="7 11" id="KW-0456">Lyase</keyword>
<evidence type="ECO:0000256" key="4">
    <source>
        <dbReference type="ARBA" id="ARBA00012260"/>
    </source>
</evidence>
<feature type="binding site" evidence="11">
    <location>
        <position position="155"/>
    </location>
    <ligand>
        <name>substrate</name>
    </ligand>
</feature>
<evidence type="ECO:0000256" key="5">
    <source>
        <dbReference type="ARBA" id="ARBA00022723"/>
    </source>
</evidence>
<evidence type="ECO:0000256" key="8">
    <source>
        <dbReference type="ARBA" id="ARBA00044762"/>
    </source>
</evidence>
<comment type="caution">
    <text evidence="13">The sequence shown here is derived from an EMBL/GenBank/DDBJ whole genome shotgun (WGS) entry which is preliminary data.</text>
</comment>
<dbReference type="HAMAP" id="MF_01939">
    <property type="entry name" value="PrpB"/>
    <property type="match status" value="1"/>
</dbReference>
<comment type="function">
    <text evidence="11">Involved in the catabolism of short chain fatty acids (SCFA) via the 2-methylcitrate cycle (propionate degradation route). Catalyzes the thermodynamically favored C-C bond cleavage of (2R,3S)-2-methylisocitrate to yield pyruvate and succinate via an alpha-carboxy-carbanion intermediate.</text>
</comment>
<dbReference type="EMBL" id="MUKV01000023">
    <property type="protein sequence ID" value="OQS36233.1"/>
    <property type="molecule type" value="Genomic_DNA"/>
</dbReference>
<feature type="binding site" evidence="11">
    <location>
        <position position="85"/>
    </location>
    <ligand>
        <name>Mg(2+)</name>
        <dbReference type="ChEBI" id="CHEBI:18420"/>
    </ligand>
</feature>
<evidence type="ECO:0000313" key="13">
    <source>
        <dbReference type="EMBL" id="OQS36233.1"/>
    </source>
</evidence>
<dbReference type="NCBIfam" id="TIGR02317">
    <property type="entry name" value="prpB"/>
    <property type="match status" value="1"/>
</dbReference>
<dbReference type="Proteomes" id="UP000192721">
    <property type="component" value="Unassembled WGS sequence"/>
</dbReference>
<comment type="function">
    <text evidence="9">Involved in the catabolism of short chain fatty acids (SCFA) via the 2-methylcitrate cycle I (propionate degradation route). Catalyzes the thermodynamically favored C-C bond cleavage of (2R,3S)-2-methylisocitrate to yield pyruvate and succinate via an alpha-carboxy-carbanion intermediate.</text>
</comment>
<feature type="binding site" evidence="11">
    <location>
        <position position="185"/>
    </location>
    <ligand>
        <name>substrate</name>
    </ligand>
</feature>
<dbReference type="FunFam" id="3.20.20.60:FF:000009">
    <property type="entry name" value="2-methylisocitrate lyase"/>
    <property type="match status" value="1"/>
</dbReference>
<comment type="similarity">
    <text evidence="3 11 12">Belongs to the isocitrate lyase/PEP mutase superfamily. Methylisocitrate lyase family.</text>
</comment>
<feature type="binding site" evidence="11">
    <location>
        <position position="238"/>
    </location>
    <ligand>
        <name>substrate</name>
    </ligand>
</feature>
<reference evidence="13 14" key="1">
    <citation type="submission" date="2017-02" db="EMBL/GenBank/DDBJ databases">
        <title>Chromobacterium haemolyticum H5244.</title>
        <authorList>
            <person name="Gulvik C.A."/>
        </authorList>
    </citation>
    <scope>NUCLEOTIDE SEQUENCE [LARGE SCALE GENOMIC DNA]</scope>
    <source>
        <strain evidence="13 14">H5244</strain>
    </source>
</reference>
<evidence type="ECO:0000256" key="12">
    <source>
        <dbReference type="RuleBase" id="RU361121"/>
    </source>
</evidence>
<sequence>MSTPGQRFRQAVAQEQPLQVVGAVNAYAARLAEHSGFKALYLSGGGVAACSCGIPDLGITTLEDVLIDARRITDVTELPLLVDIDTGWGGAFNIARAVRSLEKAGAAAVHIEDQVQQKRCGHRPNKAIVSQAEMVDRVKAAVDARRDDDFVIMARTDALAVEGLDAAIERAVACVEAGADMIFPEAMTELAMYRRFAEAVKVPVLANITEFGATPLFNTRELGEHGVGLVLYPLSAFRAMSQAALGVYGAIRRDGGQQAVLDAMQTRAELYSHLDYHAYEQKLDALFRQEGHGAE</sequence>
<feature type="binding site" evidence="11">
    <location>
        <begin position="207"/>
        <end position="209"/>
    </location>
    <ligand>
        <name>substrate</name>
    </ligand>
</feature>
<dbReference type="InterPro" id="IPR015813">
    <property type="entry name" value="Pyrv/PenolPyrv_kinase-like_dom"/>
</dbReference>
<dbReference type="RefSeq" id="WP_043641587.1">
    <property type="nucleotide sequence ID" value="NZ_MUKV01000023.1"/>
</dbReference>
<dbReference type="PANTHER" id="PTHR42905:SF5">
    <property type="entry name" value="CARBOXYVINYL-CARBOXYPHOSPHONATE PHOSPHORYLMUTASE, CHLOROPLASTIC"/>
    <property type="match status" value="1"/>
</dbReference>
<dbReference type="InterPro" id="IPR018523">
    <property type="entry name" value="Isocitrate_lyase_ph_CS"/>
</dbReference>
<dbReference type="GO" id="GO:0019629">
    <property type="term" value="P:propionate catabolic process, 2-methylcitrate cycle"/>
    <property type="evidence" value="ECO:0007669"/>
    <property type="project" value="UniProtKB-UniRule"/>
</dbReference>
<dbReference type="Pfam" id="PF13714">
    <property type="entry name" value="PEP_mutase"/>
    <property type="match status" value="1"/>
</dbReference>
<organism evidence="13 14">
    <name type="scientific">Chromobacterium haemolyticum</name>
    <dbReference type="NCBI Taxonomy" id="394935"/>
    <lineage>
        <taxon>Bacteria</taxon>
        <taxon>Pseudomonadati</taxon>
        <taxon>Pseudomonadota</taxon>
        <taxon>Betaproteobacteria</taxon>
        <taxon>Neisseriales</taxon>
        <taxon>Chromobacteriaceae</taxon>
        <taxon>Chromobacterium</taxon>
    </lineage>
</organism>
<feature type="binding site" evidence="11">
    <location>
        <position position="83"/>
    </location>
    <ligand>
        <name>Mg(2+)</name>
        <dbReference type="ChEBI" id="CHEBI:18420"/>
    </ligand>
</feature>
<dbReference type="InterPro" id="IPR040442">
    <property type="entry name" value="Pyrv_kinase-like_dom_sf"/>
</dbReference>
<name>A0A1W0CNL6_9NEIS</name>
<dbReference type="CDD" id="cd00377">
    <property type="entry name" value="ICL_PEPM"/>
    <property type="match status" value="1"/>
</dbReference>
<evidence type="ECO:0000256" key="7">
    <source>
        <dbReference type="ARBA" id="ARBA00023239"/>
    </source>
</evidence>
<evidence type="ECO:0000256" key="11">
    <source>
        <dbReference type="HAMAP-Rule" id="MF_01939"/>
    </source>
</evidence>
<dbReference type="PANTHER" id="PTHR42905">
    <property type="entry name" value="PHOSPHOENOLPYRUVATE CARBOXYLASE"/>
    <property type="match status" value="1"/>
</dbReference>
<dbReference type="SUPFAM" id="SSF51621">
    <property type="entry name" value="Phosphoenolpyruvate/pyruvate domain"/>
    <property type="match status" value="1"/>
</dbReference>
<gene>
    <name evidence="11" type="primary">prpB</name>
    <name evidence="13" type="ORF">B0T45_16130</name>
</gene>
<dbReference type="InterPro" id="IPR012695">
    <property type="entry name" value="PrpB"/>
</dbReference>
<feature type="binding site" evidence="11">
    <location>
        <begin position="43"/>
        <end position="45"/>
    </location>
    <ligand>
        <name>substrate</name>
    </ligand>
</feature>
<dbReference type="UniPathway" id="UPA00946"/>
<comment type="pathway">
    <text evidence="11 12">Organic acid metabolism; propanoate degradation.</text>
</comment>
<protein>
    <recommendedName>
        <fullName evidence="10 11">2-methylisocitrate lyase</fullName>
        <shortName evidence="11">2-MIC</shortName>
        <shortName evidence="11">MICL</shortName>
        <ecNumber evidence="4 11">4.1.3.30</ecNumber>
    </recommendedName>
    <alternativeName>
        <fullName evidence="11">(2R,3S)-2-methylisocitrate lyase</fullName>
    </alternativeName>
</protein>
<evidence type="ECO:0000313" key="14">
    <source>
        <dbReference type="Proteomes" id="UP000192721"/>
    </source>
</evidence>